<comment type="caution">
    <text evidence="3">The sequence shown here is derived from an EMBL/GenBank/DDBJ whole genome shotgun (WGS) entry which is preliminary data.</text>
</comment>
<name>A0A4Q2DK15_9AGAR</name>
<feature type="signal peptide" evidence="2">
    <location>
        <begin position="1"/>
        <end position="21"/>
    </location>
</feature>
<dbReference type="AlphaFoldDB" id="A0A4Q2DK15"/>
<proteinExistence type="predicted"/>
<feature type="region of interest" description="Disordered" evidence="1">
    <location>
        <begin position="303"/>
        <end position="348"/>
    </location>
</feature>
<accession>A0A4Q2DK15</accession>
<keyword evidence="4" id="KW-1185">Reference proteome</keyword>
<feature type="compositionally biased region" description="Gly residues" evidence="1">
    <location>
        <begin position="311"/>
        <end position="327"/>
    </location>
</feature>
<dbReference type="Proteomes" id="UP000290288">
    <property type="component" value="Unassembled WGS sequence"/>
</dbReference>
<dbReference type="OrthoDB" id="2564904at2759"/>
<gene>
    <name evidence="3" type="ORF">EST38_g5637</name>
</gene>
<reference evidence="3 4" key="1">
    <citation type="submission" date="2019-01" db="EMBL/GenBank/DDBJ databases">
        <title>Draft genome sequence of Psathyrella aberdarensis IHI B618.</title>
        <authorList>
            <person name="Buettner E."/>
            <person name="Kellner H."/>
        </authorList>
    </citation>
    <scope>NUCLEOTIDE SEQUENCE [LARGE SCALE GENOMIC DNA]</scope>
    <source>
        <strain evidence="3 4">IHI B618</strain>
    </source>
</reference>
<sequence length="372" mass="38666">MSRARLAAALVAVTASTLVAAQVTGTFPPVPLASKVFASPADLPYKVDTDVGLIRGVQSGYNICNSTTQNQESLCQTAYFNSFDDFCIWGPIEPDGVVGDIEGEMIAWCSKPGHGTRLIPEGALTGLQWIQTPDYVVAVGFLDQTLVNIKAGDWGGEMDPHGADLRGNPMGGVMFSTAFTGQPVQVIEWHNFIGGNKFCLKACDPSRQDDAHYCEHIFDRIGCDYNIPNNAVDGVFEHCKGDNQDFPGIYTENGEVKTYTQPAESLGAISTMPYQPKVPPHSECVTFSSAAIFTGLPSASKPLSTAAPTGTGTGAAGGTGTRSGGAAGPAATGTSTRTGTAAGANSTDSGAEKVAIPLISALGVLFAAVFLS</sequence>
<feature type="chain" id="PRO_5020592793" description="Macrofage activating glycoprotein" evidence="2">
    <location>
        <begin position="22"/>
        <end position="372"/>
    </location>
</feature>
<evidence type="ECO:0000256" key="2">
    <source>
        <dbReference type="SAM" id="SignalP"/>
    </source>
</evidence>
<evidence type="ECO:0008006" key="5">
    <source>
        <dbReference type="Google" id="ProtNLM"/>
    </source>
</evidence>
<feature type="compositionally biased region" description="Low complexity" evidence="1">
    <location>
        <begin position="328"/>
        <end position="344"/>
    </location>
</feature>
<keyword evidence="2" id="KW-0732">Signal</keyword>
<evidence type="ECO:0000313" key="3">
    <source>
        <dbReference type="EMBL" id="RXW20219.1"/>
    </source>
</evidence>
<dbReference type="EMBL" id="SDEE01000160">
    <property type="protein sequence ID" value="RXW20219.1"/>
    <property type="molecule type" value="Genomic_DNA"/>
</dbReference>
<evidence type="ECO:0000313" key="4">
    <source>
        <dbReference type="Proteomes" id="UP000290288"/>
    </source>
</evidence>
<organism evidence="3 4">
    <name type="scientific">Candolleomyces aberdarensis</name>
    <dbReference type="NCBI Taxonomy" id="2316362"/>
    <lineage>
        <taxon>Eukaryota</taxon>
        <taxon>Fungi</taxon>
        <taxon>Dikarya</taxon>
        <taxon>Basidiomycota</taxon>
        <taxon>Agaricomycotina</taxon>
        <taxon>Agaricomycetes</taxon>
        <taxon>Agaricomycetidae</taxon>
        <taxon>Agaricales</taxon>
        <taxon>Agaricineae</taxon>
        <taxon>Psathyrellaceae</taxon>
        <taxon>Candolleomyces</taxon>
    </lineage>
</organism>
<evidence type="ECO:0000256" key="1">
    <source>
        <dbReference type="SAM" id="MobiDB-lite"/>
    </source>
</evidence>
<dbReference type="STRING" id="2316362.A0A4Q2DK15"/>
<protein>
    <recommendedName>
        <fullName evidence="5">Macrofage activating glycoprotein</fullName>
    </recommendedName>
</protein>